<dbReference type="EMBL" id="HBGG01010949">
    <property type="protein sequence ID" value="CAD9203319.1"/>
    <property type="molecule type" value="Transcribed_RNA"/>
</dbReference>
<dbReference type="CDD" id="cd24162">
    <property type="entry name" value="Prp3_C"/>
    <property type="match status" value="1"/>
</dbReference>
<gene>
    <name evidence="8" type="ORF">TCHU04912_LOCUS5554</name>
</gene>
<feature type="domain" description="Small nuclear ribonucleoprotein Prp3 C-terminal" evidence="6">
    <location>
        <begin position="318"/>
        <end position="440"/>
    </location>
</feature>
<dbReference type="AlphaFoldDB" id="A0A7S1SMC0"/>
<evidence type="ECO:0000313" key="8">
    <source>
        <dbReference type="EMBL" id="CAD9203319.1"/>
    </source>
</evidence>
<name>A0A7S1SMC0_9CHLO</name>
<feature type="compositionally biased region" description="Basic and acidic residues" evidence="5">
    <location>
        <begin position="13"/>
        <end position="25"/>
    </location>
</feature>
<dbReference type="InterPro" id="IPR013881">
    <property type="entry name" value="Pre-mRNA_splic_Prp3_dom"/>
</dbReference>
<sequence length="449" mass="51163">MAGKGPAPLILDESGREVDAEGKPLERRTKAVATFKINLADRPKRKAVEMEEEAPKQEEEAPVDPGFDPRMGNKGLMRMERRPRGLKFVEEGKFSRQAELARVRAKYGDKAFRQMQERQERERREAKMAAQMNMDVNAMPLGERATTQQKVEEEVPEVEWWDAGLLPSGSYSDVMDEGAQIKEGRLTIYVEHPVPIEPPVEAAMPGPQPLRLTQRELKKLRTQKRRQREMEKQELIRQGLLEPPKPKVKISNLMRVLGNESTADPTAIEKEVRAQMEERQMAHDDRNLSRKLTPAERKEKKVKKLFGDTEAVAATQVCVFRVEDLSFKQHIYKVDINAQENRLTGTQLIVEEGFSLVVVEGTAKAIKRYSKLMLGRIDWNARPEDEDGEEDRPENRCILVWQGEVAEPSFDKFTKEVCSSKPAARKVLAAAGVAHYWDLAQNWVSETGI</sequence>
<accession>A0A7S1SMC0</accession>
<dbReference type="Pfam" id="PF08572">
    <property type="entry name" value="PRP3"/>
    <property type="match status" value="1"/>
</dbReference>
<evidence type="ECO:0000256" key="4">
    <source>
        <dbReference type="ARBA" id="ARBA00023242"/>
    </source>
</evidence>
<dbReference type="GO" id="GO:0000398">
    <property type="term" value="P:mRNA splicing, via spliceosome"/>
    <property type="evidence" value="ECO:0007669"/>
    <property type="project" value="InterPro"/>
</dbReference>
<keyword evidence="4" id="KW-0539">Nucleus</keyword>
<evidence type="ECO:0000259" key="7">
    <source>
        <dbReference type="Pfam" id="PF08572"/>
    </source>
</evidence>
<dbReference type="InterPro" id="IPR010541">
    <property type="entry name" value="Prp3_C"/>
</dbReference>
<dbReference type="InterPro" id="IPR027104">
    <property type="entry name" value="Prp3"/>
</dbReference>
<evidence type="ECO:0000256" key="3">
    <source>
        <dbReference type="ARBA" id="ARBA00023187"/>
    </source>
</evidence>
<evidence type="ECO:0000256" key="2">
    <source>
        <dbReference type="ARBA" id="ARBA00022664"/>
    </source>
</evidence>
<feature type="compositionally biased region" description="Basic and acidic residues" evidence="5">
    <location>
        <begin position="41"/>
        <end position="59"/>
    </location>
</feature>
<comment type="subcellular location">
    <subcellularLocation>
        <location evidence="1">Nucleus</location>
    </subcellularLocation>
</comment>
<reference evidence="8" key="1">
    <citation type="submission" date="2021-01" db="EMBL/GenBank/DDBJ databases">
        <authorList>
            <person name="Corre E."/>
            <person name="Pelletier E."/>
            <person name="Niang G."/>
            <person name="Scheremetjew M."/>
            <person name="Finn R."/>
            <person name="Kale V."/>
            <person name="Holt S."/>
            <person name="Cochrane G."/>
            <person name="Meng A."/>
            <person name="Brown T."/>
            <person name="Cohen L."/>
        </authorList>
    </citation>
    <scope>NUCLEOTIDE SEQUENCE</scope>
    <source>
        <strain evidence="8">PLY429</strain>
    </source>
</reference>
<dbReference type="PANTHER" id="PTHR14212:SF0">
    <property type="entry name" value="U4_U6 SMALL NUCLEAR RIBONUCLEOPROTEIN PRP3"/>
    <property type="match status" value="1"/>
</dbReference>
<keyword evidence="2" id="KW-0507">mRNA processing</keyword>
<evidence type="ECO:0000256" key="5">
    <source>
        <dbReference type="SAM" id="MobiDB-lite"/>
    </source>
</evidence>
<feature type="region of interest" description="Disordered" evidence="5">
    <location>
        <begin position="1"/>
        <end position="25"/>
    </location>
</feature>
<organism evidence="8">
    <name type="scientific">Tetraselmis chuii</name>
    <dbReference type="NCBI Taxonomy" id="63592"/>
    <lineage>
        <taxon>Eukaryota</taxon>
        <taxon>Viridiplantae</taxon>
        <taxon>Chlorophyta</taxon>
        <taxon>core chlorophytes</taxon>
        <taxon>Chlorodendrophyceae</taxon>
        <taxon>Chlorodendrales</taxon>
        <taxon>Chlorodendraceae</taxon>
        <taxon>Tetraselmis</taxon>
    </lineage>
</organism>
<dbReference type="PANTHER" id="PTHR14212">
    <property type="entry name" value="U4/U6-ASSOCIATED RNA SPLICING FACTOR-RELATED"/>
    <property type="match status" value="1"/>
</dbReference>
<evidence type="ECO:0000256" key="1">
    <source>
        <dbReference type="ARBA" id="ARBA00004123"/>
    </source>
</evidence>
<feature type="region of interest" description="Disordered" evidence="5">
    <location>
        <begin position="41"/>
        <end position="75"/>
    </location>
</feature>
<dbReference type="GO" id="GO:0046540">
    <property type="term" value="C:U4/U6 x U5 tri-snRNP complex"/>
    <property type="evidence" value="ECO:0007669"/>
    <property type="project" value="InterPro"/>
</dbReference>
<protein>
    <submittedName>
        <fullName evidence="8">Uncharacterized protein</fullName>
    </submittedName>
</protein>
<feature type="domain" description="Pre-mRNA-splicing factor 3" evidence="7">
    <location>
        <begin position="65"/>
        <end position="293"/>
    </location>
</feature>
<evidence type="ECO:0000259" key="6">
    <source>
        <dbReference type="Pfam" id="PF06544"/>
    </source>
</evidence>
<keyword evidence="3" id="KW-0508">mRNA splicing</keyword>
<dbReference type="Pfam" id="PF06544">
    <property type="entry name" value="Prp3_C"/>
    <property type="match status" value="1"/>
</dbReference>
<proteinExistence type="predicted"/>